<organism evidence="1 2">
    <name type="scientific">Plakobranchus ocellatus</name>
    <dbReference type="NCBI Taxonomy" id="259542"/>
    <lineage>
        <taxon>Eukaryota</taxon>
        <taxon>Metazoa</taxon>
        <taxon>Spiralia</taxon>
        <taxon>Lophotrochozoa</taxon>
        <taxon>Mollusca</taxon>
        <taxon>Gastropoda</taxon>
        <taxon>Heterobranchia</taxon>
        <taxon>Euthyneura</taxon>
        <taxon>Panpulmonata</taxon>
        <taxon>Sacoglossa</taxon>
        <taxon>Placobranchoidea</taxon>
        <taxon>Plakobranchidae</taxon>
        <taxon>Plakobranchus</taxon>
    </lineage>
</organism>
<evidence type="ECO:0000313" key="2">
    <source>
        <dbReference type="Proteomes" id="UP000735302"/>
    </source>
</evidence>
<dbReference type="Proteomes" id="UP000735302">
    <property type="component" value="Unassembled WGS sequence"/>
</dbReference>
<proteinExistence type="predicted"/>
<accession>A0AAV3YHL0</accession>
<evidence type="ECO:0000313" key="1">
    <source>
        <dbReference type="EMBL" id="GFN81850.1"/>
    </source>
</evidence>
<gene>
    <name evidence="1" type="ORF">PoB_000835600</name>
</gene>
<name>A0AAV3YHL0_9GAST</name>
<comment type="caution">
    <text evidence="1">The sequence shown here is derived from an EMBL/GenBank/DDBJ whole genome shotgun (WGS) entry which is preliminary data.</text>
</comment>
<dbReference type="EMBL" id="BLXT01000975">
    <property type="protein sequence ID" value="GFN81850.1"/>
    <property type="molecule type" value="Genomic_DNA"/>
</dbReference>
<protein>
    <submittedName>
        <fullName evidence="1">Uncharacterized protein</fullName>
    </submittedName>
</protein>
<sequence>MLHLHCACIFSSQTIEIKPRPERKRFRLRRASEQAAACSPRKMKDDRDTRSVTCSLETGRRKFPFTKRQFLLEVDDSDYDDVWPGSFPDESASLL</sequence>
<dbReference type="AlphaFoldDB" id="A0AAV3YHL0"/>
<reference evidence="1 2" key="1">
    <citation type="journal article" date="2021" name="Elife">
        <title>Chloroplast acquisition without the gene transfer in kleptoplastic sea slugs, Plakobranchus ocellatus.</title>
        <authorList>
            <person name="Maeda T."/>
            <person name="Takahashi S."/>
            <person name="Yoshida T."/>
            <person name="Shimamura S."/>
            <person name="Takaki Y."/>
            <person name="Nagai Y."/>
            <person name="Toyoda A."/>
            <person name="Suzuki Y."/>
            <person name="Arimoto A."/>
            <person name="Ishii H."/>
            <person name="Satoh N."/>
            <person name="Nishiyama T."/>
            <person name="Hasebe M."/>
            <person name="Maruyama T."/>
            <person name="Minagawa J."/>
            <person name="Obokata J."/>
            <person name="Shigenobu S."/>
        </authorList>
    </citation>
    <scope>NUCLEOTIDE SEQUENCE [LARGE SCALE GENOMIC DNA]</scope>
</reference>
<keyword evidence="2" id="KW-1185">Reference proteome</keyword>